<gene>
    <name evidence="4" type="ORF">ETU37_00170</name>
</gene>
<evidence type="ECO:0000313" key="5">
    <source>
        <dbReference type="Proteomes" id="UP000291189"/>
    </source>
</evidence>
<organism evidence="4 5">
    <name type="scientific">Nocardioides iriomotensis</name>
    <dbReference type="NCBI Taxonomy" id="715784"/>
    <lineage>
        <taxon>Bacteria</taxon>
        <taxon>Bacillati</taxon>
        <taxon>Actinomycetota</taxon>
        <taxon>Actinomycetes</taxon>
        <taxon>Propionibacteriales</taxon>
        <taxon>Nocardioidaceae</taxon>
        <taxon>Nocardioides</taxon>
    </lineage>
</organism>
<dbReference type="Pfam" id="PF20059">
    <property type="entry name" value="DUF6458"/>
    <property type="match status" value="1"/>
</dbReference>
<dbReference type="EMBL" id="SDPU01000001">
    <property type="protein sequence ID" value="RYU15573.1"/>
    <property type="molecule type" value="Genomic_DNA"/>
</dbReference>
<sequence>MGPGVALLIIGAIFAFAMRKELPGIDIQTVGVILMLAGVAVIVHARRGRVHEEETTRVEEQPHDPTKPTHTVVREKTTEREQK</sequence>
<dbReference type="Proteomes" id="UP000291189">
    <property type="component" value="Unassembled WGS sequence"/>
</dbReference>
<keyword evidence="2" id="KW-0812">Transmembrane</keyword>
<accession>A0A4Q5JAE2</accession>
<feature type="transmembrane region" description="Helical" evidence="2">
    <location>
        <begin position="29"/>
        <end position="45"/>
    </location>
</feature>
<evidence type="ECO:0000256" key="1">
    <source>
        <dbReference type="SAM" id="MobiDB-lite"/>
    </source>
</evidence>
<evidence type="ECO:0000259" key="3">
    <source>
        <dbReference type="Pfam" id="PF20059"/>
    </source>
</evidence>
<dbReference type="AlphaFoldDB" id="A0A4Q5JAE2"/>
<keyword evidence="2" id="KW-1133">Transmembrane helix</keyword>
<name>A0A4Q5JAE2_9ACTN</name>
<feature type="domain" description="DUF6458" evidence="3">
    <location>
        <begin position="2"/>
        <end position="44"/>
    </location>
</feature>
<evidence type="ECO:0000256" key="2">
    <source>
        <dbReference type="SAM" id="Phobius"/>
    </source>
</evidence>
<feature type="region of interest" description="Disordered" evidence="1">
    <location>
        <begin position="50"/>
        <end position="83"/>
    </location>
</feature>
<proteinExistence type="predicted"/>
<protein>
    <recommendedName>
        <fullName evidence="3">DUF6458 domain-containing protein</fullName>
    </recommendedName>
</protein>
<keyword evidence="2" id="KW-0472">Membrane</keyword>
<reference evidence="4 5" key="1">
    <citation type="submission" date="2019-01" db="EMBL/GenBank/DDBJ databases">
        <title>Nocardioides guangzhouensis sp. nov., an actinobacterium isolated from soil.</title>
        <authorList>
            <person name="Fu Y."/>
            <person name="Cai Y."/>
            <person name="Lin Z."/>
            <person name="Chen P."/>
        </authorList>
    </citation>
    <scope>NUCLEOTIDE SEQUENCE [LARGE SCALE GENOMIC DNA]</scope>
    <source>
        <strain evidence="4 5">NBRC 105384</strain>
    </source>
</reference>
<evidence type="ECO:0000313" key="4">
    <source>
        <dbReference type="EMBL" id="RYU15573.1"/>
    </source>
</evidence>
<keyword evidence="5" id="KW-1185">Reference proteome</keyword>
<dbReference type="InterPro" id="IPR045597">
    <property type="entry name" value="DUF6458"/>
</dbReference>
<comment type="caution">
    <text evidence="4">The sequence shown here is derived from an EMBL/GenBank/DDBJ whole genome shotgun (WGS) entry which is preliminary data.</text>
</comment>